<proteinExistence type="predicted"/>
<gene>
    <name evidence="2" type="ORF">AACH06_23530</name>
</gene>
<sequence length="391" mass="41592">MLNAQAHTERRDLPTMPEFYDGTFPRLRVLAPAGWLLFVWLCMLLMLGAVGYLDAELDACLSDAWVALRESDIDFAAGSAARAFSGVTLVITLTLAVASVIWAASAFYGKAPEYRCRTILVVSIFLVVAGSLALWVNFGVMPFSTRLGQALLQREQSVRPFFEYISPPALMFAAACIVPGVLLAGATILLQPMGRPQAHGPLLLQLSVLFQRLRELDHMLYLGALTLVFGTLQLSAGLSIPLAGMPKTADIKLAAELCKTMAPAGASGTFFAGSSAAPAGDGAFEARCRKLPAALARADGVESLRQLVRGLTLCFGLAFSAMLAAIYVPALIGLRLMLEERPLWLGPSAATQSQVEKLDIGEVDPVRRIAAIVATLSPLLAGLVANAFSSV</sequence>
<comment type="caution">
    <text evidence="2">The sequence shown here is derived from an EMBL/GenBank/DDBJ whole genome shotgun (WGS) entry which is preliminary data.</text>
</comment>
<evidence type="ECO:0000313" key="3">
    <source>
        <dbReference type="Proteomes" id="UP001371218"/>
    </source>
</evidence>
<dbReference type="Proteomes" id="UP001371218">
    <property type="component" value="Unassembled WGS sequence"/>
</dbReference>
<feature type="transmembrane region" description="Helical" evidence="1">
    <location>
        <begin position="310"/>
        <end position="334"/>
    </location>
</feature>
<keyword evidence="1" id="KW-1133">Transmembrane helix</keyword>
<evidence type="ECO:0000313" key="2">
    <source>
        <dbReference type="EMBL" id="MEK8033806.1"/>
    </source>
</evidence>
<feature type="transmembrane region" description="Helical" evidence="1">
    <location>
        <begin position="219"/>
        <end position="240"/>
    </location>
</feature>
<organism evidence="2 3">
    <name type="scientific">Ideonella lacteola</name>
    <dbReference type="NCBI Taxonomy" id="2984193"/>
    <lineage>
        <taxon>Bacteria</taxon>
        <taxon>Pseudomonadati</taxon>
        <taxon>Pseudomonadota</taxon>
        <taxon>Betaproteobacteria</taxon>
        <taxon>Burkholderiales</taxon>
        <taxon>Sphaerotilaceae</taxon>
        <taxon>Ideonella</taxon>
    </lineage>
</organism>
<accession>A0ABU9BV02</accession>
<keyword evidence="1" id="KW-0472">Membrane</keyword>
<keyword evidence="3" id="KW-1185">Reference proteome</keyword>
<dbReference type="EMBL" id="JBBUTG010000021">
    <property type="protein sequence ID" value="MEK8033806.1"/>
    <property type="molecule type" value="Genomic_DNA"/>
</dbReference>
<reference evidence="2 3" key="1">
    <citation type="submission" date="2024-04" db="EMBL/GenBank/DDBJ databases">
        <title>Novel species of the genus Ideonella isolated from streams.</title>
        <authorList>
            <person name="Lu H."/>
        </authorList>
    </citation>
    <scope>NUCLEOTIDE SEQUENCE [LARGE SCALE GENOMIC DNA]</scope>
    <source>
        <strain evidence="2 3">DXS29W</strain>
    </source>
</reference>
<feature type="transmembrane region" description="Helical" evidence="1">
    <location>
        <begin position="119"/>
        <end position="138"/>
    </location>
</feature>
<protein>
    <submittedName>
        <fullName evidence="2">Uncharacterized protein</fullName>
    </submittedName>
</protein>
<feature type="transmembrane region" description="Helical" evidence="1">
    <location>
        <begin position="83"/>
        <end position="107"/>
    </location>
</feature>
<keyword evidence="1" id="KW-0812">Transmembrane</keyword>
<evidence type="ECO:0000256" key="1">
    <source>
        <dbReference type="SAM" id="Phobius"/>
    </source>
</evidence>
<feature type="transmembrane region" description="Helical" evidence="1">
    <location>
        <begin position="33"/>
        <end position="53"/>
    </location>
</feature>
<name>A0ABU9BV02_9BURK</name>
<feature type="transmembrane region" description="Helical" evidence="1">
    <location>
        <begin position="169"/>
        <end position="190"/>
    </location>
</feature>
<dbReference type="RefSeq" id="WP_341428228.1">
    <property type="nucleotide sequence ID" value="NZ_JBBUTG010000021.1"/>
</dbReference>